<dbReference type="GO" id="GO:0001530">
    <property type="term" value="F:lipopolysaccharide binding"/>
    <property type="evidence" value="ECO:0007669"/>
    <property type="project" value="InterPro"/>
</dbReference>
<keyword evidence="3" id="KW-0574">Periplasm</keyword>
<dbReference type="AlphaFoldDB" id="A0A3B0VL80"/>
<reference evidence="6" key="1">
    <citation type="submission" date="2018-06" db="EMBL/GenBank/DDBJ databases">
        <authorList>
            <person name="Zhirakovskaya E."/>
        </authorList>
    </citation>
    <scope>NUCLEOTIDE SEQUENCE</scope>
</reference>
<dbReference type="InterPro" id="IPR014340">
    <property type="entry name" value="LptA"/>
</dbReference>
<dbReference type="GO" id="GO:0030288">
    <property type="term" value="C:outer membrane-bounded periplasmic space"/>
    <property type="evidence" value="ECO:0007669"/>
    <property type="project" value="TreeGrafter"/>
</dbReference>
<dbReference type="PANTHER" id="PTHR36504:SF1">
    <property type="entry name" value="LIPOPOLYSACCHARIDE EXPORT SYSTEM PROTEIN LPTA"/>
    <property type="match status" value="1"/>
</dbReference>
<gene>
    <name evidence="6" type="ORF">MNBD_GAMMA01-1244</name>
</gene>
<evidence type="ECO:0000256" key="2">
    <source>
        <dbReference type="ARBA" id="ARBA00022729"/>
    </source>
</evidence>
<feature type="transmembrane region" description="Helical" evidence="4">
    <location>
        <begin position="49"/>
        <end position="81"/>
    </location>
</feature>
<dbReference type="GO" id="GO:0017089">
    <property type="term" value="F:glycolipid transfer activity"/>
    <property type="evidence" value="ECO:0007669"/>
    <property type="project" value="TreeGrafter"/>
</dbReference>
<dbReference type="NCBIfam" id="TIGR03002">
    <property type="entry name" value="outer_YhbN_LptA"/>
    <property type="match status" value="1"/>
</dbReference>
<keyword evidence="1" id="KW-0813">Transport</keyword>
<evidence type="ECO:0000256" key="3">
    <source>
        <dbReference type="ARBA" id="ARBA00022764"/>
    </source>
</evidence>
<dbReference type="PANTHER" id="PTHR36504">
    <property type="entry name" value="LIPOPOLYSACCHARIDE EXPORT SYSTEM PROTEIN LPTA"/>
    <property type="match status" value="1"/>
</dbReference>
<dbReference type="Gene3D" id="2.60.450.10">
    <property type="entry name" value="Lipopolysaccharide (LPS) transport protein A like domain"/>
    <property type="match status" value="1"/>
</dbReference>
<evidence type="ECO:0000256" key="1">
    <source>
        <dbReference type="ARBA" id="ARBA00022448"/>
    </source>
</evidence>
<proteinExistence type="predicted"/>
<evidence type="ECO:0000256" key="4">
    <source>
        <dbReference type="SAM" id="Phobius"/>
    </source>
</evidence>
<dbReference type="InterPro" id="IPR005653">
    <property type="entry name" value="OstA-like_N"/>
</dbReference>
<sequence length="237" mass="26347">MLRQFIRQSVKITNKSMALLYPNPDIEMRSKMQVIDVHRKSQKTKVTSLVMRLFLGFLSASRTCAIIIFSILGLGLSLILISTSTLATDVDQQADFILEGDNCNNLPEVINGVTKVRCWDNVSIAQGSLKIKADDAVIFNSKKGITKVVLTGNPVTMEKFIDAEFGKIDVSAKKIDFMVQDDLLFMTGDVLIKSKIQGEMSGEKISMNLKTKEIKGEKSNNERVRLVIKPSTKADTQ</sequence>
<keyword evidence="4" id="KW-1133">Transmembrane helix</keyword>
<dbReference type="GO" id="GO:0015920">
    <property type="term" value="P:lipopolysaccharide transport"/>
    <property type="evidence" value="ECO:0007669"/>
    <property type="project" value="InterPro"/>
</dbReference>
<protein>
    <recommendedName>
        <fullName evidence="5">Organic solvent tolerance-like N-terminal domain-containing protein</fullName>
    </recommendedName>
</protein>
<organism evidence="6">
    <name type="scientific">hydrothermal vent metagenome</name>
    <dbReference type="NCBI Taxonomy" id="652676"/>
    <lineage>
        <taxon>unclassified sequences</taxon>
        <taxon>metagenomes</taxon>
        <taxon>ecological metagenomes</taxon>
    </lineage>
</organism>
<evidence type="ECO:0000259" key="5">
    <source>
        <dbReference type="Pfam" id="PF03968"/>
    </source>
</evidence>
<evidence type="ECO:0000313" key="6">
    <source>
        <dbReference type="EMBL" id="VAW39127.1"/>
    </source>
</evidence>
<keyword evidence="4" id="KW-0812">Transmembrane</keyword>
<keyword evidence="2" id="KW-0732">Signal</keyword>
<dbReference type="EMBL" id="UOEW01000219">
    <property type="protein sequence ID" value="VAW39127.1"/>
    <property type="molecule type" value="Genomic_DNA"/>
</dbReference>
<dbReference type="InterPro" id="IPR052037">
    <property type="entry name" value="LPS_export_LptA"/>
</dbReference>
<accession>A0A3B0VL80</accession>
<dbReference type="GO" id="GO:0009279">
    <property type="term" value="C:cell outer membrane"/>
    <property type="evidence" value="ECO:0007669"/>
    <property type="project" value="TreeGrafter"/>
</dbReference>
<keyword evidence="4" id="KW-0472">Membrane</keyword>
<feature type="domain" description="Organic solvent tolerance-like N-terminal" evidence="5">
    <location>
        <begin position="116"/>
        <end position="212"/>
    </location>
</feature>
<dbReference type="Pfam" id="PF03968">
    <property type="entry name" value="LptD_N"/>
    <property type="match status" value="1"/>
</dbReference>
<name>A0A3B0VL80_9ZZZZ</name>